<reference evidence="2 3" key="1">
    <citation type="journal article" date="2018" name="Nat. Genet.">
        <title>The Rosa genome provides new insights in the design of modern roses.</title>
        <authorList>
            <person name="Bendahmane M."/>
        </authorList>
    </citation>
    <scope>NUCLEOTIDE SEQUENCE [LARGE SCALE GENOMIC DNA]</scope>
    <source>
        <strain evidence="3">cv. Old Blush</strain>
    </source>
</reference>
<gene>
    <name evidence="2" type="ORF">RchiOBHm_Chr5g0066531</name>
</gene>
<dbReference type="Gramene" id="PRQ34229">
    <property type="protein sequence ID" value="PRQ34229"/>
    <property type="gene ID" value="RchiOBHm_Chr5g0066531"/>
</dbReference>
<name>A0A2P6QJ91_ROSCH</name>
<dbReference type="AlphaFoldDB" id="A0A2P6QJ91"/>
<dbReference type="Proteomes" id="UP000238479">
    <property type="component" value="Chromosome 5"/>
</dbReference>
<feature type="region of interest" description="Disordered" evidence="1">
    <location>
        <begin position="1"/>
        <end position="34"/>
    </location>
</feature>
<evidence type="ECO:0000256" key="1">
    <source>
        <dbReference type="SAM" id="MobiDB-lite"/>
    </source>
</evidence>
<keyword evidence="3" id="KW-1185">Reference proteome</keyword>
<evidence type="ECO:0000313" key="2">
    <source>
        <dbReference type="EMBL" id="PRQ34229.1"/>
    </source>
</evidence>
<sequence length="67" mass="7222">MNGDGSSSMLKPRGGGCAGATREEKESLEGNWGAAWLPKEEPAIRPEHGEDLVRVYPTQIILELSKA</sequence>
<comment type="caution">
    <text evidence="2">The sequence shown here is derived from an EMBL/GenBank/DDBJ whole genome shotgun (WGS) entry which is preliminary data.</text>
</comment>
<evidence type="ECO:0000313" key="3">
    <source>
        <dbReference type="Proteomes" id="UP000238479"/>
    </source>
</evidence>
<dbReference type="EMBL" id="PDCK01000043">
    <property type="protein sequence ID" value="PRQ34229.1"/>
    <property type="molecule type" value="Genomic_DNA"/>
</dbReference>
<proteinExistence type="predicted"/>
<protein>
    <submittedName>
        <fullName evidence="2">Uncharacterized protein</fullName>
    </submittedName>
</protein>
<accession>A0A2P6QJ91</accession>
<organism evidence="2 3">
    <name type="scientific">Rosa chinensis</name>
    <name type="common">China rose</name>
    <dbReference type="NCBI Taxonomy" id="74649"/>
    <lineage>
        <taxon>Eukaryota</taxon>
        <taxon>Viridiplantae</taxon>
        <taxon>Streptophyta</taxon>
        <taxon>Embryophyta</taxon>
        <taxon>Tracheophyta</taxon>
        <taxon>Spermatophyta</taxon>
        <taxon>Magnoliopsida</taxon>
        <taxon>eudicotyledons</taxon>
        <taxon>Gunneridae</taxon>
        <taxon>Pentapetalae</taxon>
        <taxon>rosids</taxon>
        <taxon>fabids</taxon>
        <taxon>Rosales</taxon>
        <taxon>Rosaceae</taxon>
        <taxon>Rosoideae</taxon>
        <taxon>Rosoideae incertae sedis</taxon>
        <taxon>Rosa</taxon>
    </lineage>
</organism>